<keyword evidence="5" id="KW-1185">Reference proteome</keyword>
<keyword evidence="2" id="KW-1133">Transmembrane helix</keyword>
<organism evidence="4 5">
    <name type="scientific">Parachaetomium inaequale</name>
    <dbReference type="NCBI Taxonomy" id="2588326"/>
    <lineage>
        <taxon>Eukaryota</taxon>
        <taxon>Fungi</taxon>
        <taxon>Dikarya</taxon>
        <taxon>Ascomycota</taxon>
        <taxon>Pezizomycotina</taxon>
        <taxon>Sordariomycetes</taxon>
        <taxon>Sordariomycetidae</taxon>
        <taxon>Sordariales</taxon>
        <taxon>Chaetomiaceae</taxon>
        <taxon>Parachaetomium</taxon>
    </lineage>
</organism>
<keyword evidence="2" id="KW-0472">Membrane</keyword>
<reference evidence="5" key="1">
    <citation type="journal article" date="2023" name="Mol. Phylogenet. Evol.">
        <title>Genome-scale phylogeny and comparative genomics of the fungal order Sordariales.</title>
        <authorList>
            <person name="Hensen N."/>
            <person name="Bonometti L."/>
            <person name="Westerberg I."/>
            <person name="Brannstrom I.O."/>
            <person name="Guillou S."/>
            <person name="Cros-Aarteil S."/>
            <person name="Calhoun S."/>
            <person name="Haridas S."/>
            <person name="Kuo A."/>
            <person name="Mondo S."/>
            <person name="Pangilinan J."/>
            <person name="Riley R."/>
            <person name="LaButti K."/>
            <person name="Andreopoulos B."/>
            <person name="Lipzen A."/>
            <person name="Chen C."/>
            <person name="Yan M."/>
            <person name="Daum C."/>
            <person name="Ng V."/>
            <person name="Clum A."/>
            <person name="Steindorff A."/>
            <person name="Ohm R.A."/>
            <person name="Martin F."/>
            <person name="Silar P."/>
            <person name="Natvig D.O."/>
            <person name="Lalanne C."/>
            <person name="Gautier V."/>
            <person name="Ament-Velasquez S.L."/>
            <person name="Kruys A."/>
            <person name="Hutchinson M.I."/>
            <person name="Powell A.J."/>
            <person name="Barry K."/>
            <person name="Miller A.N."/>
            <person name="Grigoriev I.V."/>
            <person name="Debuchy R."/>
            <person name="Gladieux P."/>
            <person name="Hiltunen Thoren M."/>
            <person name="Johannesson H."/>
        </authorList>
    </citation>
    <scope>NUCLEOTIDE SEQUENCE [LARGE SCALE GENOMIC DNA]</scope>
    <source>
        <strain evidence="5">CBS 284.82</strain>
    </source>
</reference>
<dbReference type="Pfam" id="PF24802">
    <property type="entry name" value="DUF7703"/>
    <property type="match status" value="1"/>
</dbReference>
<evidence type="ECO:0000256" key="2">
    <source>
        <dbReference type="SAM" id="Phobius"/>
    </source>
</evidence>
<dbReference type="PANTHER" id="PTHR37013">
    <property type="entry name" value="INTEGRAL MEMBRANE PROTEIN (AFU_ORTHOLOGUE AFUA_1G05950)-RELATED"/>
    <property type="match status" value="1"/>
</dbReference>
<feature type="transmembrane region" description="Helical" evidence="2">
    <location>
        <begin position="159"/>
        <end position="177"/>
    </location>
</feature>
<feature type="region of interest" description="Disordered" evidence="1">
    <location>
        <begin position="332"/>
        <end position="385"/>
    </location>
</feature>
<gene>
    <name evidence="4" type="ORF">C8A01DRAFT_17455</name>
</gene>
<comment type="caution">
    <text evidence="4">The sequence shown here is derived from an EMBL/GenBank/DDBJ whole genome shotgun (WGS) entry which is preliminary data.</text>
</comment>
<proteinExistence type="predicted"/>
<dbReference type="EMBL" id="MU854428">
    <property type="protein sequence ID" value="KAK4038452.1"/>
    <property type="molecule type" value="Genomic_DNA"/>
</dbReference>
<protein>
    <recommendedName>
        <fullName evidence="3">DUF7703 domain-containing protein</fullName>
    </recommendedName>
</protein>
<dbReference type="AlphaFoldDB" id="A0AAN6SQ45"/>
<name>A0AAN6SQ45_9PEZI</name>
<dbReference type="PANTHER" id="PTHR37013:SF3">
    <property type="entry name" value="INTEGRAL MEMBRANE PROTEIN (AFU_ORTHOLOGUE AFUA_1G05950)"/>
    <property type="match status" value="1"/>
</dbReference>
<dbReference type="Proteomes" id="UP001303115">
    <property type="component" value="Unassembled WGS sequence"/>
</dbReference>
<feature type="domain" description="DUF7703" evidence="3">
    <location>
        <begin position="21"/>
        <end position="258"/>
    </location>
</feature>
<evidence type="ECO:0000256" key="1">
    <source>
        <dbReference type="SAM" id="MobiDB-lite"/>
    </source>
</evidence>
<feature type="compositionally biased region" description="Basic and acidic residues" evidence="1">
    <location>
        <begin position="284"/>
        <end position="295"/>
    </location>
</feature>
<feature type="transmembrane region" description="Helical" evidence="2">
    <location>
        <begin position="51"/>
        <end position="74"/>
    </location>
</feature>
<feature type="region of interest" description="Disordered" evidence="1">
    <location>
        <begin position="276"/>
        <end position="309"/>
    </location>
</feature>
<feature type="compositionally biased region" description="Basic and acidic residues" evidence="1">
    <location>
        <begin position="375"/>
        <end position="385"/>
    </location>
</feature>
<feature type="transmembrane region" description="Helical" evidence="2">
    <location>
        <begin position="80"/>
        <end position="103"/>
    </location>
</feature>
<accession>A0AAN6SQ45</accession>
<keyword evidence="2" id="KW-0812">Transmembrane</keyword>
<feature type="transmembrane region" description="Helical" evidence="2">
    <location>
        <begin position="115"/>
        <end position="139"/>
    </location>
</feature>
<evidence type="ECO:0000313" key="5">
    <source>
        <dbReference type="Proteomes" id="UP001303115"/>
    </source>
</evidence>
<feature type="transmembrane region" description="Helical" evidence="2">
    <location>
        <begin position="21"/>
        <end position="44"/>
    </location>
</feature>
<evidence type="ECO:0000313" key="4">
    <source>
        <dbReference type="EMBL" id="KAK4038452.1"/>
    </source>
</evidence>
<feature type="transmembrane region" description="Helical" evidence="2">
    <location>
        <begin position="198"/>
        <end position="219"/>
    </location>
</feature>
<evidence type="ECO:0000259" key="3">
    <source>
        <dbReference type="Pfam" id="PF24802"/>
    </source>
</evidence>
<dbReference type="InterPro" id="IPR056120">
    <property type="entry name" value="DUF7703"/>
</dbReference>
<sequence length="385" mass="42203">MTPADSGISGESAPTGNTLDIIMVFLSIALYNVAELNFIILATFKRRSGLYFWSFIVATWGIAPYAIGFLIKALQLGGPAWGYVTLIVVGWCCMVTGQSFVLYSRVHIVLGNESHLRFVLGMIVTNAIICHVPIIVMVYGANSANPDPFIGPYSIMERIQVTLFFLQETIISALYIHETVALMRVRRRAGILNSGRRLMTHLVVVNIIIVVLDVTILALEYASLYDLQTAYKALVYSLKLKLEFSILNRLVEMTTGSSSADHSSYAQRTRVDLSGVELETQTQTRDRDRQRKKAADNMGNSVFVGSGPGEDAAEAKAGVSVMMTTEISIQRDRIRSDSAGQADLESMSIGERSVDSAGDSTLGGAIGKRRAPSHSSEHHIVEPRY</sequence>